<name>A0AAE5U9N1_PRIMG</name>
<sequence>MDIYANIDFVNQIKKQLLAGCHMDNQYVVGWGTLALINAGLAQGKNRTGLNWFLLSLALGPLATFILLLVEKR</sequence>
<keyword evidence="1" id="KW-1133">Transmembrane helix</keyword>
<reference evidence="2 3" key="1">
    <citation type="submission" date="2017-09" db="EMBL/GenBank/DDBJ databases">
        <title>Large-scale bioinformatics analysis of Bacillus genomes uncovers conserved roles of natural products in bacterial physiology.</title>
        <authorList>
            <consortium name="Agbiome Team Llc"/>
            <person name="Bleich R.M."/>
            <person name="Kirk G.J."/>
            <person name="Santa Maria K.C."/>
            <person name="Allen S.E."/>
            <person name="Farag S."/>
            <person name="Shank E.A."/>
            <person name="Bowers A."/>
        </authorList>
    </citation>
    <scope>NUCLEOTIDE SEQUENCE [LARGE SCALE GENOMIC DNA]</scope>
    <source>
        <strain evidence="2 3">AFS003013</strain>
    </source>
</reference>
<dbReference type="EMBL" id="NTYW01000127">
    <property type="protein sequence ID" value="PES27815.1"/>
    <property type="molecule type" value="Genomic_DNA"/>
</dbReference>
<organism evidence="2 3">
    <name type="scientific">Priestia megaterium</name>
    <name type="common">Bacillus megaterium</name>
    <dbReference type="NCBI Taxonomy" id="1404"/>
    <lineage>
        <taxon>Bacteria</taxon>
        <taxon>Bacillati</taxon>
        <taxon>Bacillota</taxon>
        <taxon>Bacilli</taxon>
        <taxon>Bacillales</taxon>
        <taxon>Bacillaceae</taxon>
        <taxon>Priestia</taxon>
    </lineage>
</organism>
<dbReference type="Proteomes" id="UP000220341">
    <property type="component" value="Unassembled WGS sequence"/>
</dbReference>
<keyword evidence="1" id="KW-0812">Transmembrane</keyword>
<keyword evidence="1" id="KW-0472">Membrane</keyword>
<evidence type="ECO:0000256" key="1">
    <source>
        <dbReference type="SAM" id="Phobius"/>
    </source>
</evidence>
<evidence type="ECO:0000313" key="2">
    <source>
        <dbReference type="EMBL" id="PES27815.1"/>
    </source>
</evidence>
<comment type="caution">
    <text evidence="2">The sequence shown here is derived from an EMBL/GenBank/DDBJ whole genome shotgun (WGS) entry which is preliminary data.</text>
</comment>
<accession>A0AAE5U9N1</accession>
<protein>
    <recommendedName>
        <fullName evidence="4">Antitermination protein NusB</fullName>
    </recommendedName>
</protein>
<gene>
    <name evidence="2" type="ORF">CN497_30435</name>
</gene>
<dbReference type="AlphaFoldDB" id="A0AAE5U9N1"/>
<feature type="transmembrane region" description="Helical" evidence="1">
    <location>
        <begin position="50"/>
        <end position="70"/>
    </location>
</feature>
<evidence type="ECO:0008006" key="4">
    <source>
        <dbReference type="Google" id="ProtNLM"/>
    </source>
</evidence>
<evidence type="ECO:0000313" key="3">
    <source>
        <dbReference type="Proteomes" id="UP000220341"/>
    </source>
</evidence>
<proteinExistence type="predicted"/>